<evidence type="ECO:0000313" key="7">
    <source>
        <dbReference type="Proteomes" id="UP000250140"/>
    </source>
</evidence>
<organism evidence="6 7">
    <name type="scientific">Glonium stellatum</name>
    <dbReference type="NCBI Taxonomy" id="574774"/>
    <lineage>
        <taxon>Eukaryota</taxon>
        <taxon>Fungi</taxon>
        <taxon>Dikarya</taxon>
        <taxon>Ascomycota</taxon>
        <taxon>Pezizomycotina</taxon>
        <taxon>Dothideomycetes</taxon>
        <taxon>Pleosporomycetidae</taxon>
        <taxon>Gloniales</taxon>
        <taxon>Gloniaceae</taxon>
        <taxon>Glonium</taxon>
    </lineage>
</organism>
<sequence length="155" mass="17438">MVLNYSIYSIPVYWFMTLAPHSYGLLIIKKANNGYWDNRNPRGVGVVAMYKKSVPALTFAKFEKAEAAHKNGMENAPLFIGAIILANMANLDPNTLNTVTGTYLLLRLAYTITYIKVTKNKYSYLRTGLWLSSTILLIYLITKAGNVLAYRTELS</sequence>
<keyword evidence="2 5" id="KW-0812">Transmembrane</keyword>
<dbReference type="PANTHER" id="PTHR35371">
    <property type="entry name" value="INNER MEMBRANE PROTEIN"/>
    <property type="match status" value="1"/>
</dbReference>
<dbReference type="EMBL" id="KV748489">
    <property type="protein sequence ID" value="OCL15090.1"/>
    <property type="molecule type" value="Genomic_DNA"/>
</dbReference>
<protein>
    <submittedName>
        <fullName evidence="6">Uncharacterized protein</fullName>
    </submittedName>
</protein>
<dbReference type="InterPro" id="IPR001129">
    <property type="entry name" value="Membr-assoc_MAPEG"/>
</dbReference>
<dbReference type="InterPro" id="IPR023352">
    <property type="entry name" value="MAPEG-like_dom_sf"/>
</dbReference>
<keyword evidence="7" id="KW-1185">Reference proteome</keyword>
<dbReference type="Pfam" id="PF01124">
    <property type="entry name" value="MAPEG"/>
    <property type="match status" value="1"/>
</dbReference>
<dbReference type="AlphaFoldDB" id="A0A8E2FE25"/>
<keyword evidence="3 5" id="KW-1133">Transmembrane helix</keyword>
<dbReference type="PANTHER" id="PTHR35371:SF1">
    <property type="entry name" value="BLR7753 PROTEIN"/>
    <property type="match status" value="1"/>
</dbReference>
<name>A0A8E2FE25_9PEZI</name>
<evidence type="ECO:0000256" key="3">
    <source>
        <dbReference type="ARBA" id="ARBA00022989"/>
    </source>
</evidence>
<reference evidence="6 7" key="1">
    <citation type="journal article" date="2016" name="Nat. Commun.">
        <title>Ectomycorrhizal ecology is imprinted in the genome of the dominant symbiotic fungus Cenococcum geophilum.</title>
        <authorList>
            <consortium name="DOE Joint Genome Institute"/>
            <person name="Peter M."/>
            <person name="Kohler A."/>
            <person name="Ohm R.A."/>
            <person name="Kuo A."/>
            <person name="Krutzmann J."/>
            <person name="Morin E."/>
            <person name="Arend M."/>
            <person name="Barry K.W."/>
            <person name="Binder M."/>
            <person name="Choi C."/>
            <person name="Clum A."/>
            <person name="Copeland A."/>
            <person name="Grisel N."/>
            <person name="Haridas S."/>
            <person name="Kipfer T."/>
            <person name="LaButti K."/>
            <person name="Lindquist E."/>
            <person name="Lipzen A."/>
            <person name="Maire R."/>
            <person name="Meier B."/>
            <person name="Mihaltcheva S."/>
            <person name="Molinier V."/>
            <person name="Murat C."/>
            <person name="Poggeler S."/>
            <person name="Quandt C.A."/>
            <person name="Sperisen C."/>
            <person name="Tritt A."/>
            <person name="Tisserant E."/>
            <person name="Crous P.W."/>
            <person name="Henrissat B."/>
            <person name="Nehls U."/>
            <person name="Egli S."/>
            <person name="Spatafora J.W."/>
            <person name="Grigoriev I.V."/>
            <person name="Martin F.M."/>
        </authorList>
    </citation>
    <scope>NUCLEOTIDE SEQUENCE [LARGE SCALE GENOMIC DNA]</scope>
    <source>
        <strain evidence="6 7">CBS 207.34</strain>
    </source>
</reference>
<evidence type="ECO:0000256" key="5">
    <source>
        <dbReference type="SAM" id="Phobius"/>
    </source>
</evidence>
<dbReference type="SUPFAM" id="SSF161084">
    <property type="entry name" value="MAPEG domain-like"/>
    <property type="match status" value="1"/>
</dbReference>
<accession>A0A8E2FE25</accession>
<dbReference type="Proteomes" id="UP000250140">
    <property type="component" value="Unassembled WGS sequence"/>
</dbReference>
<evidence type="ECO:0000256" key="4">
    <source>
        <dbReference type="ARBA" id="ARBA00023136"/>
    </source>
</evidence>
<keyword evidence="4 5" id="KW-0472">Membrane</keyword>
<evidence type="ECO:0000256" key="2">
    <source>
        <dbReference type="ARBA" id="ARBA00022692"/>
    </source>
</evidence>
<dbReference type="Gene3D" id="1.20.120.550">
    <property type="entry name" value="Membrane associated eicosanoid/glutathione metabolism-like domain"/>
    <property type="match status" value="1"/>
</dbReference>
<proteinExistence type="predicted"/>
<feature type="transmembrane region" description="Helical" evidence="5">
    <location>
        <begin position="129"/>
        <end position="150"/>
    </location>
</feature>
<evidence type="ECO:0000313" key="6">
    <source>
        <dbReference type="EMBL" id="OCL15090.1"/>
    </source>
</evidence>
<gene>
    <name evidence="6" type="ORF">AOQ84DRAFT_370689</name>
</gene>
<dbReference type="OrthoDB" id="2122304at2759"/>
<dbReference type="GO" id="GO:0016020">
    <property type="term" value="C:membrane"/>
    <property type="evidence" value="ECO:0007669"/>
    <property type="project" value="UniProtKB-SubCell"/>
</dbReference>
<comment type="subcellular location">
    <subcellularLocation>
        <location evidence="1">Membrane</location>
    </subcellularLocation>
</comment>
<feature type="transmembrane region" description="Helical" evidence="5">
    <location>
        <begin position="6"/>
        <end position="28"/>
    </location>
</feature>
<evidence type="ECO:0000256" key="1">
    <source>
        <dbReference type="ARBA" id="ARBA00004370"/>
    </source>
</evidence>